<dbReference type="PANTHER" id="PTHR10984:SF29">
    <property type="entry name" value="ENDOPLASMIC RETICULUM-GOLGI INTERMEDIATE COMPARTMENT PROTEIN"/>
    <property type="match status" value="1"/>
</dbReference>
<dbReference type="GO" id="GO:0005783">
    <property type="term" value="C:endoplasmic reticulum"/>
    <property type="evidence" value="ECO:0007669"/>
    <property type="project" value="TreeGrafter"/>
</dbReference>
<dbReference type="GO" id="GO:0030134">
    <property type="term" value="C:COPII-coated ER to Golgi transport vesicle"/>
    <property type="evidence" value="ECO:0007669"/>
    <property type="project" value="TreeGrafter"/>
</dbReference>
<dbReference type="InterPro" id="IPR039542">
    <property type="entry name" value="Erv_N"/>
</dbReference>
<evidence type="ECO:0000259" key="6">
    <source>
        <dbReference type="Pfam" id="PF07970"/>
    </source>
</evidence>
<evidence type="ECO:0000313" key="9">
    <source>
        <dbReference type="Proteomes" id="UP000695562"/>
    </source>
</evidence>
<organism evidence="8 9">
    <name type="scientific">Polysphondylium violaceum</name>
    <dbReference type="NCBI Taxonomy" id="133409"/>
    <lineage>
        <taxon>Eukaryota</taxon>
        <taxon>Amoebozoa</taxon>
        <taxon>Evosea</taxon>
        <taxon>Eumycetozoa</taxon>
        <taxon>Dictyostelia</taxon>
        <taxon>Dictyosteliales</taxon>
        <taxon>Dictyosteliaceae</taxon>
        <taxon>Polysphondylium</taxon>
    </lineage>
</organism>
<evidence type="ECO:0000256" key="4">
    <source>
        <dbReference type="ARBA" id="ARBA00023136"/>
    </source>
</evidence>
<comment type="caution">
    <text evidence="8">The sequence shown here is derived from an EMBL/GenBank/DDBJ whole genome shotgun (WGS) entry which is preliminary data.</text>
</comment>
<dbReference type="Pfam" id="PF13850">
    <property type="entry name" value="ERGIC_N"/>
    <property type="match status" value="1"/>
</dbReference>
<gene>
    <name evidence="8" type="ORF">CYY_002082</name>
</gene>
<proteinExistence type="predicted"/>
<sequence>MLSPQDNSNSNSNNNHGNIGNLGSYSSLRKIDQQQQENKLLERLKLFDFYPKLDDDVPRQKTTFGGAITVVCLVITMYLLVSEIYFYTFPIREHSLRVDVTRGSRLPINIDIHFPELVCTDITIDVVDGIDGRPIRDAAYQIIKQRLDAKGVPFAEGKALAGSKGIFSKFECTKCELPSFRKHSLFYKQKCCNSCEDLRNFYRSNRIPQNLADTEPQCLIEKPVTDDEGCRIYGTLVVQKMKGDFHILAGTSTDEKHDDHIHHVHHITKETFNRLNQFNITHHIHQFSFGEPIEGLMNPLEGEGILVKGLGIQVYYIQVVPTIYKKNDYILETNQYSFTRDYKPISNFFQQNQAFPGIYFKYDMSPLMIEVDQSSKPFSELVTSICAIGGGMYVAFGLLYNITYKIFYKITNKNKANK</sequence>
<dbReference type="Pfam" id="PF07970">
    <property type="entry name" value="COPIIcoated_ERV"/>
    <property type="match status" value="1"/>
</dbReference>
<keyword evidence="9" id="KW-1185">Reference proteome</keyword>
<evidence type="ECO:0000259" key="7">
    <source>
        <dbReference type="Pfam" id="PF13850"/>
    </source>
</evidence>
<dbReference type="OrthoDB" id="270930at2759"/>
<feature type="domain" description="Endoplasmic reticulum vesicle transporter C-terminal" evidence="6">
    <location>
        <begin position="188"/>
        <end position="398"/>
    </location>
</feature>
<accession>A0A8J4PZ04</accession>
<evidence type="ECO:0008006" key="10">
    <source>
        <dbReference type="Google" id="ProtNLM"/>
    </source>
</evidence>
<dbReference type="AlphaFoldDB" id="A0A8J4PZ04"/>
<evidence type="ECO:0000256" key="5">
    <source>
        <dbReference type="SAM" id="Phobius"/>
    </source>
</evidence>
<dbReference type="Proteomes" id="UP000695562">
    <property type="component" value="Unassembled WGS sequence"/>
</dbReference>
<protein>
    <recommendedName>
        <fullName evidence="10">DUF1692 family protein</fullName>
    </recommendedName>
</protein>
<feature type="domain" description="Endoplasmic reticulum vesicle transporter N-terminal" evidence="7">
    <location>
        <begin position="44"/>
        <end position="129"/>
    </location>
</feature>
<keyword evidence="4 5" id="KW-0472">Membrane</keyword>
<reference evidence="8" key="1">
    <citation type="submission" date="2020-01" db="EMBL/GenBank/DDBJ databases">
        <title>Development of genomics and gene disruption for Polysphondylium violaceum indicates a role for the polyketide synthase stlB in stalk morphogenesis.</title>
        <authorList>
            <person name="Narita B."/>
            <person name="Kawabe Y."/>
            <person name="Kin K."/>
            <person name="Saito T."/>
            <person name="Gibbs R."/>
            <person name="Kuspa A."/>
            <person name="Muzny D."/>
            <person name="Queller D."/>
            <person name="Richards S."/>
            <person name="Strassman J."/>
            <person name="Sucgang R."/>
            <person name="Worley K."/>
            <person name="Schaap P."/>
        </authorList>
    </citation>
    <scope>NUCLEOTIDE SEQUENCE</scope>
    <source>
        <strain evidence="8">QSvi11</strain>
    </source>
</reference>
<keyword evidence="2 5" id="KW-0812">Transmembrane</keyword>
<evidence type="ECO:0000256" key="2">
    <source>
        <dbReference type="ARBA" id="ARBA00022692"/>
    </source>
</evidence>
<evidence type="ECO:0000256" key="3">
    <source>
        <dbReference type="ARBA" id="ARBA00022989"/>
    </source>
</evidence>
<dbReference type="InterPro" id="IPR012936">
    <property type="entry name" value="Erv_C"/>
</dbReference>
<dbReference type="InterPro" id="IPR045888">
    <property type="entry name" value="Erv"/>
</dbReference>
<feature type="transmembrane region" description="Helical" evidence="5">
    <location>
        <begin position="381"/>
        <end position="403"/>
    </location>
</feature>
<dbReference type="EMBL" id="AJWJ01000055">
    <property type="protein sequence ID" value="KAF2076596.1"/>
    <property type="molecule type" value="Genomic_DNA"/>
</dbReference>
<name>A0A8J4PZ04_9MYCE</name>
<dbReference type="PANTHER" id="PTHR10984">
    <property type="entry name" value="ENDOPLASMIC RETICULUM-GOLGI INTERMEDIATE COMPARTMENT PROTEIN"/>
    <property type="match status" value="1"/>
</dbReference>
<evidence type="ECO:0000313" key="8">
    <source>
        <dbReference type="EMBL" id="KAF2076596.1"/>
    </source>
</evidence>
<dbReference type="GO" id="GO:0016020">
    <property type="term" value="C:membrane"/>
    <property type="evidence" value="ECO:0007669"/>
    <property type="project" value="UniProtKB-SubCell"/>
</dbReference>
<keyword evidence="3 5" id="KW-1133">Transmembrane helix</keyword>
<evidence type="ECO:0000256" key="1">
    <source>
        <dbReference type="ARBA" id="ARBA00004370"/>
    </source>
</evidence>
<comment type="subcellular location">
    <subcellularLocation>
        <location evidence="1">Membrane</location>
    </subcellularLocation>
</comment>
<feature type="transmembrane region" description="Helical" evidence="5">
    <location>
        <begin position="64"/>
        <end position="87"/>
    </location>
</feature>